<evidence type="ECO:0000256" key="1">
    <source>
        <dbReference type="ARBA" id="ARBA00001936"/>
    </source>
</evidence>
<dbReference type="PROSITE" id="PS50142">
    <property type="entry name" value="RNASE_3_2"/>
    <property type="match status" value="1"/>
</dbReference>
<gene>
    <name evidence="10" type="ORF">POM88_017241</name>
</gene>
<evidence type="ECO:0000259" key="9">
    <source>
        <dbReference type="PROSITE" id="PS50142"/>
    </source>
</evidence>
<keyword evidence="4" id="KW-0479">Metal-binding</keyword>
<dbReference type="EMBL" id="JAUIZM010000004">
    <property type="protein sequence ID" value="KAK1389063.1"/>
    <property type="molecule type" value="Genomic_DNA"/>
</dbReference>
<evidence type="ECO:0000313" key="10">
    <source>
        <dbReference type="EMBL" id="KAK1389063.1"/>
    </source>
</evidence>
<comment type="cofactor">
    <cofactor evidence="1">
        <name>Mn(2+)</name>
        <dbReference type="ChEBI" id="CHEBI:29035"/>
    </cofactor>
</comment>
<reference evidence="10" key="2">
    <citation type="submission" date="2023-05" db="EMBL/GenBank/DDBJ databases">
        <authorList>
            <person name="Schelkunov M.I."/>
        </authorList>
    </citation>
    <scope>NUCLEOTIDE SEQUENCE</scope>
    <source>
        <strain evidence="10">Hsosn_3</strain>
        <tissue evidence="10">Leaf</tissue>
    </source>
</reference>
<evidence type="ECO:0000256" key="7">
    <source>
        <dbReference type="ARBA" id="ARBA00022842"/>
    </source>
</evidence>
<accession>A0AAD8IPX8</accession>
<proteinExistence type="predicted"/>
<dbReference type="FunFam" id="1.10.1520.10:FF:000004">
    <property type="entry name" value="Endoribonuclease dicer-like 1"/>
    <property type="match status" value="1"/>
</dbReference>
<dbReference type="Pfam" id="PF00636">
    <property type="entry name" value="Ribonuclease_3"/>
    <property type="match status" value="1"/>
</dbReference>
<dbReference type="InterPro" id="IPR000999">
    <property type="entry name" value="RNase_III_dom"/>
</dbReference>
<protein>
    <submittedName>
        <fullName evidence="10">Double-stranded RNA-binding</fullName>
    </submittedName>
</protein>
<keyword evidence="6" id="KW-0378">Hydrolase</keyword>
<dbReference type="GO" id="GO:0003723">
    <property type="term" value="F:RNA binding"/>
    <property type="evidence" value="ECO:0007669"/>
    <property type="project" value="UniProtKB-KW"/>
</dbReference>
<dbReference type="Proteomes" id="UP001237642">
    <property type="component" value="Unassembled WGS sequence"/>
</dbReference>
<keyword evidence="5" id="KW-0255">Endonuclease</keyword>
<dbReference type="Gene3D" id="1.10.1520.10">
    <property type="entry name" value="Ribonuclease III domain"/>
    <property type="match status" value="1"/>
</dbReference>
<dbReference type="PROSITE" id="PS00517">
    <property type="entry name" value="RNASE_3_1"/>
    <property type="match status" value="1"/>
</dbReference>
<comment type="cofactor">
    <cofactor evidence="2">
        <name>Mg(2+)</name>
        <dbReference type="ChEBI" id="CHEBI:18420"/>
    </cofactor>
</comment>
<evidence type="ECO:0000256" key="4">
    <source>
        <dbReference type="ARBA" id="ARBA00022723"/>
    </source>
</evidence>
<dbReference type="CDD" id="cd00593">
    <property type="entry name" value="RIBOc"/>
    <property type="match status" value="1"/>
</dbReference>
<dbReference type="AlphaFoldDB" id="A0AAD8IPX8"/>
<dbReference type="SUPFAM" id="SSF69065">
    <property type="entry name" value="RNase III domain-like"/>
    <property type="match status" value="1"/>
</dbReference>
<dbReference type="GO" id="GO:0030422">
    <property type="term" value="P:siRNA processing"/>
    <property type="evidence" value="ECO:0007669"/>
    <property type="project" value="TreeGrafter"/>
</dbReference>
<dbReference type="GO" id="GO:0005737">
    <property type="term" value="C:cytoplasm"/>
    <property type="evidence" value="ECO:0007669"/>
    <property type="project" value="TreeGrafter"/>
</dbReference>
<keyword evidence="11" id="KW-1185">Reference proteome</keyword>
<dbReference type="Gene3D" id="3.30.160.20">
    <property type="match status" value="1"/>
</dbReference>
<evidence type="ECO:0000256" key="2">
    <source>
        <dbReference type="ARBA" id="ARBA00001946"/>
    </source>
</evidence>
<dbReference type="InterPro" id="IPR036389">
    <property type="entry name" value="RNase_III_sf"/>
</dbReference>
<name>A0AAD8IPX8_9APIA</name>
<evidence type="ECO:0000256" key="5">
    <source>
        <dbReference type="ARBA" id="ARBA00022759"/>
    </source>
</evidence>
<feature type="domain" description="RNase III" evidence="9">
    <location>
        <begin position="35"/>
        <end position="177"/>
    </location>
</feature>
<keyword evidence="7" id="KW-0460">Magnesium</keyword>
<dbReference type="PANTHER" id="PTHR14950">
    <property type="entry name" value="DICER-RELATED"/>
    <property type="match status" value="1"/>
</dbReference>
<comment type="caution">
    <text evidence="10">The sequence shown here is derived from an EMBL/GenBank/DDBJ whole genome shotgun (WGS) entry which is preliminary data.</text>
</comment>
<dbReference type="GO" id="GO:0005634">
    <property type="term" value="C:nucleus"/>
    <property type="evidence" value="ECO:0007669"/>
    <property type="project" value="TreeGrafter"/>
</dbReference>
<dbReference type="SUPFAM" id="SSF54768">
    <property type="entry name" value="dsRNA-binding domain-like"/>
    <property type="match status" value="1"/>
</dbReference>
<dbReference type="SMART" id="SM00535">
    <property type="entry name" value="RIBOc"/>
    <property type="match status" value="1"/>
</dbReference>
<sequence>MEEITEQFQKLNTGKSVVLGDGEDFEAETSSSLSLEEVEKIIEYSFKNKRLLEEAYTDHSYKKGVEGSYERLEYLGDSILNCVMATQQFDLYPDLPPGELTQLRSANVCTEKLARAAAQHGLYRFLRHNKPMLDAQIEEFVKTEPNYPPSSVGLIDAPKTLANIVESTIGAVYLDSDKCNKTTSKVIEKLLQPIITPSTLARHPVTLLYEICQKNGFSVEVIDSWNKTGQVEIIVANQFVGRGQYNAKKIIAYNRAAADAYNEIVMKLNVNDG</sequence>
<dbReference type="PANTHER" id="PTHR14950:SF54">
    <property type="entry name" value="RNASE II-LIKE 1"/>
    <property type="match status" value="1"/>
</dbReference>
<dbReference type="GO" id="GO:0004525">
    <property type="term" value="F:ribonuclease III activity"/>
    <property type="evidence" value="ECO:0007669"/>
    <property type="project" value="InterPro"/>
</dbReference>
<evidence type="ECO:0000256" key="6">
    <source>
        <dbReference type="ARBA" id="ARBA00022801"/>
    </source>
</evidence>
<dbReference type="GO" id="GO:0046872">
    <property type="term" value="F:metal ion binding"/>
    <property type="evidence" value="ECO:0007669"/>
    <property type="project" value="UniProtKB-KW"/>
</dbReference>
<keyword evidence="8" id="KW-0694">RNA-binding</keyword>
<evidence type="ECO:0000256" key="3">
    <source>
        <dbReference type="ARBA" id="ARBA00022722"/>
    </source>
</evidence>
<evidence type="ECO:0000313" key="11">
    <source>
        <dbReference type="Proteomes" id="UP001237642"/>
    </source>
</evidence>
<evidence type="ECO:0000256" key="8">
    <source>
        <dbReference type="ARBA" id="ARBA00022884"/>
    </source>
</evidence>
<keyword evidence="3" id="KW-0540">Nuclease</keyword>
<reference evidence="10" key="1">
    <citation type="submission" date="2023-02" db="EMBL/GenBank/DDBJ databases">
        <title>Genome of toxic invasive species Heracleum sosnowskyi carries increased number of genes despite the absence of recent whole-genome duplications.</title>
        <authorList>
            <person name="Schelkunov M."/>
            <person name="Shtratnikova V."/>
            <person name="Makarenko M."/>
            <person name="Klepikova A."/>
            <person name="Omelchenko D."/>
            <person name="Novikova G."/>
            <person name="Obukhova E."/>
            <person name="Bogdanov V."/>
            <person name="Penin A."/>
            <person name="Logacheva M."/>
        </authorList>
    </citation>
    <scope>NUCLEOTIDE SEQUENCE</scope>
    <source>
        <strain evidence="10">Hsosn_3</strain>
        <tissue evidence="10">Leaf</tissue>
    </source>
</reference>
<organism evidence="10 11">
    <name type="scientific">Heracleum sosnowskyi</name>
    <dbReference type="NCBI Taxonomy" id="360622"/>
    <lineage>
        <taxon>Eukaryota</taxon>
        <taxon>Viridiplantae</taxon>
        <taxon>Streptophyta</taxon>
        <taxon>Embryophyta</taxon>
        <taxon>Tracheophyta</taxon>
        <taxon>Spermatophyta</taxon>
        <taxon>Magnoliopsida</taxon>
        <taxon>eudicotyledons</taxon>
        <taxon>Gunneridae</taxon>
        <taxon>Pentapetalae</taxon>
        <taxon>asterids</taxon>
        <taxon>campanulids</taxon>
        <taxon>Apiales</taxon>
        <taxon>Apiaceae</taxon>
        <taxon>Apioideae</taxon>
        <taxon>apioid superclade</taxon>
        <taxon>Tordylieae</taxon>
        <taxon>Tordyliinae</taxon>
        <taxon>Heracleum</taxon>
    </lineage>
</organism>